<keyword evidence="4" id="KW-0663">Pyridoxal phosphate</keyword>
<comment type="similarity">
    <text evidence="2">Belongs to the class-II pyridoxal-phosphate-dependent aminotransferase family. BioF subfamily.</text>
</comment>
<dbReference type="Gene3D" id="3.40.640.10">
    <property type="entry name" value="Type I PLP-dependent aspartate aminotransferase-like (Major domain)"/>
    <property type="match status" value="1"/>
</dbReference>
<dbReference type="Gene3D" id="3.90.1150.10">
    <property type="entry name" value="Aspartate Aminotransferase, domain 1"/>
    <property type="match status" value="1"/>
</dbReference>
<proteinExistence type="inferred from homology"/>
<dbReference type="Proteomes" id="UP000248423">
    <property type="component" value="Unassembled WGS sequence"/>
</dbReference>
<dbReference type="GO" id="GO:0009102">
    <property type="term" value="P:biotin biosynthetic process"/>
    <property type="evidence" value="ECO:0007669"/>
    <property type="project" value="TreeGrafter"/>
</dbReference>
<dbReference type="STRING" id="1448318.A0A319E8P4"/>
<keyword evidence="6" id="KW-0032">Aminotransferase</keyword>
<keyword evidence="3 6" id="KW-0808">Transferase</keyword>
<dbReference type="InterPro" id="IPR015424">
    <property type="entry name" value="PyrdxlP-dep_Trfase"/>
</dbReference>
<evidence type="ECO:0000256" key="3">
    <source>
        <dbReference type="ARBA" id="ARBA00022679"/>
    </source>
</evidence>
<dbReference type="PANTHER" id="PTHR13693">
    <property type="entry name" value="CLASS II AMINOTRANSFERASE/8-AMINO-7-OXONONANOATE SYNTHASE"/>
    <property type="match status" value="1"/>
</dbReference>
<gene>
    <name evidence="6" type="ORF">BO78DRAFT_368825</name>
</gene>
<accession>A0A319E8P4</accession>
<organism evidence="6 7">
    <name type="scientific">Aspergillus sclerotiicarbonarius (strain CBS 121057 / IBT 28362)</name>
    <dbReference type="NCBI Taxonomy" id="1448318"/>
    <lineage>
        <taxon>Eukaryota</taxon>
        <taxon>Fungi</taxon>
        <taxon>Dikarya</taxon>
        <taxon>Ascomycota</taxon>
        <taxon>Pezizomycotina</taxon>
        <taxon>Eurotiomycetes</taxon>
        <taxon>Eurotiomycetidae</taxon>
        <taxon>Eurotiales</taxon>
        <taxon>Aspergillaceae</taxon>
        <taxon>Aspergillus</taxon>
        <taxon>Aspergillus subgen. Circumdati</taxon>
    </lineage>
</organism>
<dbReference type="GO" id="GO:0030170">
    <property type="term" value="F:pyridoxal phosphate binding"/>
    <property type="evidence" value="ECO:0007669"/>
    <property type="project" value="InterPro"/>
</dbReference>
<comment type="cofactor">
    <cofactor evidence="1">
        <name>pyridoxal 5'-phosphate</name>
        <dbReference type="ChEBI" id="CHEBI:597326"/>
    </cofactor>
</comment>
<dbReference type="InterPro" id="IPR004839">
    <property type="entry name" value="Aminotransferase_I/II_large"/>
</dbReference>
<reference evidence="6 7" key="1">
    <citation type="submission" date="2018-02" db="EMBL/GenBank/DDBJ databases">
        <title>The genomes of Aspergillus section Nigri reveals drivers in fungal speciation.</title>
        <authorList>
            <consortium name="DOE Joint Genome Institute"/>
            <person name="Vesth T.C."/>
            <person name="Nybo J."/>
            <person name="Theobald S."/>
            <person name="Brandl J."/>
            <person name="Frisvad J.C."/>
            <person name="Nielsen K.F."/>
            <person name="Lyhne E.K."/>
            <person name="Kogle M.E."/>
            <person name="Kuo A."/>
            <person name="Riley R."/>
            <person name="Clum A."/>
            <person name="Nolan M."/>
            <person name="Lipzen A."/>
            <person name="Salamov A."/>
            <person name="Henrissat B."/>
            <person name="Wiebenga A."/>
            <person name="De vries R.P."/>
            <person name="Grigoriev I.V."/>
            <person name="Mortensen U.H."/>
            <person name="Andersen M.R."/>
            <person name="Baker S.E."/>
        </authorList>
    </citation>
    <scope>NUCLEOTIDE SEQUENCE [LARGE SCALE GENOMIC DNA]</scope>
    <source>
        <strain evidence="6 7">CBS 121057</strain>
    </source>
</reference>
<name>A0A319E8P4_ASPSB</name>
<keyword evidence="7" id="KW-1185">Reference proteome</keyword>
<dbReference type="AlphaFoldDB" id="A0A319E8P4"/>
<evidence type="ECO:0000259" key="5">
    <source>
        <dbReference type="Pfam" id="PF00155"/>
    </source>
</evidence>
<protein>
    <submittedName>
        <fullName evidence="6">Class II aminotransferase/8-amino-7-oxononanoate synthase</fullName>
    </submittedName>
</protein>
<evidence type="ECO:0000256" key="1">
    <source>
        <dbReference type="ARBA" id="ARBA00001933"/>
    </source>
</evidence>
<evidence type="ECO:0000256" key="4">
    <source>
        <dbReference type="ARBA" id="ARBA00022898"/>
    </source>
</evidence>
<dbReference type="GO" id="GO:0008483">
    <property type="term" value="F:transaminase activity"/>
    <property type="evidence" value="ECO:0007669"/>
    <property type="project" value="UniProtKB-KW"/>
</dbReference>
<dbReference type="VEuPathDB" id="FungiDB:BO78DRAFT_368825"/>
<dbReference type="EMBL" id="KZ826349">
    <property type="protein sequence ID" value="PYI06456.1"/>
    <property type="molecule type" value="Genomic_DNA"/>
</dbReference>
<dbReference type="Pfam" id="PF00155">
    <property type="entry name" value="Aminotran_1_2"/>
    <property type="match status" value="1"/>
</dbReference>
<dbReference type="OrthoDB" id="2382073at2759"/>
<evidence type="ECO:0000256" key="2">
    <source>
        <dbReference type="ARBA" id="ARBA00010008"/>
    </source>
</evidence>
<evidence type="ECO:0000313" key="7">
    <source>
        <dbReference type="Proteomes" id="UP000248423"/>
    </source>
</evidence>
<dbReference type="InterPro" id="IPR015421">
    <property type="entry name" value="PyrdxlP-dep_Trfase_major"/>
</dbReference>
<dbReference type="InterPro" id="IPR015422">
    <property type="entry name" value="PyrdxlP-dep_Trfase_small"/>
</dbReference>
<evidence type="ECO:0000313" key="6">
    <source>
        <dbReference type="EMBL" id="PYI06456.1"/>
    </source>
</evidence>
<dbReference type="InterPro" id="IPR050087">
    <property type="entry name" value="AON_synthase_class-II"/>
</dbReference>
<feature type="domain" description="Aminotransferase class I/classII large" evidence="5">
    <location>
        <begin position="84"/>
        <end position="431"/>
    </location>
</feature>
<dbReference type="SUPFAM" id="SSF53383">
    <property type="entry name" value="PLP-dependent transferases"/>
    <property type="match status" value="1"/>
</dbReference>
<dbReference type="PANTHER" id="PTHR13693:SF77">
    <property type="entry name" value="8-AMINO-7-OXONONANOATE SYNTHASE"/>
    <property type="match status" value="1"/>
</dbReference>
<sequence>MANPALLATWFPDHKAKGPSMRTAPTFFRNLEEALDLRRAERSVFLVRSNEPAPNSIDFSTLDFLHLTASGAIRTEFLNELARNPDFELGAGGSRLLNGNNAYTEAAEAEIAEFHGGESALLFHSGFEANTAIMAAIPRPGDAIVYDELIHASMHEGMQASKAPCKKSFKHNDVDSFRETLLEVLETQSLIKQGKRCVLICLESMYSMDGDVAPLRELIAVAKELFPEGNAQFLVDEAHTTGVLGRQGRGFVNELGLEDEVAIRMHTYGKALATTGAVVVSNRTIREVLINHARCFIYSTAPSFPMVAAIRAGYKLLMTGQTEALQENLQRLVKHFLETITANPVYDEANDAGILSIPLAEDWESRPFLTQVIPVMTRQRYILWLCYHLQLTGLSVFPIDYPVVPKGKGRVRVVFHAGNTDSQVEKLAETICEWAQEMLDIEESGKGGAKMPSAARQVQAYQAAAEANGAKA</sequence>